<keyword evidence="8" id="KW-1185">Reference proteome</keyword>
<sequence length="187" mass="19215">MNSTFRRAAAKGFTLIELLIVVIIIAILAAIAIPQFSNTSTDAQESAAIANLTTLRSAIELYRVQHNNTYPSTFVAGAAAALPCTGGTAGDGAVNTEAALIQQLTTFSDAAGRTCSVAAPGYSFGPYLRAIPVEPVTNVATVTVVTAAANNPPGAATTGWRFLNTNGTLQINTTRLSRDGATALSAK</sequence>
<dbReference type="PANTHER" id="PTHR30093">
    <property type="entry name" value="GENERAL SECRETION PATHWAY PROTEIN G"/>
    <property type="match status" value="1"/>
</dbReference>
<keyword evidence="2" id="KW-0488">Methylation</keyword>
<feature type="transmembrane region" description="Helical" evidence="6">
    <location>
        <begin position="12"/>
        <end position="33"/>
    </location>
</feature>
<comment type="subcellular location">
    <subcellularLocation>
        <location evidence="1">Membrane</location>
        <topology evidence="1">Single-pass membrane protein</topology>
    </subcellularLocation>
</comment>
<dbReference type="EMBL" id="CP062941">
    <property type="protein sequence ID" value="QOL51894.1"/>
    <property type="molecule type" value="Genomic_DNA"/>
</dbReference>
<evidence type="ECO:0000313" key="7">
    <source>
        <dbReference type="EMBL" id="QOL51894.1"/>
    </source>
</evidence>
<dbReference type="PRINTS" id="PR00813">
    <property type="entry name" value="BCTERIALGSPG"/>
</dbReference>
<dbReference type="PANTHER" id="PTHR30093:SF44">
    <property type="entry name" value="TYPE II SECRETION SYSTEM CORE PROTEIN G"/>
    <property type="match status" value="1"/>
</dbReference>
<dbReference type="Pfam" id="PF07963">
    <property type="entry name" value="N_methyl"/>
    <property type="match status" value="1"/>
</dbReference>
<dbReference type="KEGG" id="mlir:LPB04_05700"/>
<dbReference type="NCBIfam" id="TIGR02532">
    <property type="entry name" value="IV_pilin_GFxxxE"/>
    <property type="match status" value="1"/>
</dbReference>
<evidence type="ECO:0000256" key="5">
    <source>
        <dbReference type="ARBA" id="ARBA00023136"/>
    </source>
</evidence>
<keyword evidence="3 6" id="KW-0812">Transmembrane</keyword>
<dbReference type="GO" id="GO:0015627">
    <property type="term" value="C:type II protein secretion system complex"/>
    <property type="evidence" value="ECO:0007669"/>
    <property type="project" value="InterPro"/>
</dbReference>
<dbReference type="InterPro" id="IPR012902">
    <property type="entry name" value="N_methyl_site"/>
</dbReference>
<dbReference type="AlphaFoldDB" id="A0A7L9UA30"/>
<reference evidence="7 8" key="1">
    <citation type="submission" date="2020-10" db="EMBL/GenBank/DDBJ databases">
        <title>Genome sequencing of Massilia sp. LPB0304.</title>
        <authorList>
            <person name="Kim J."/>
        </authorList>
    </citation>
    <scope>NUCLEOTIDE SEQUENCE [LARGE SCALE GENOMIC DNA]</scope>
    <source>
        <strain evidence="7 8">LPB0304</strain>
    </source>
</reference>
<evidence type="ECO:0000256" key="4">
    <source>
        <dbReference type="ARBA" id="ARBA00022989"/>
    </source>
</evidence>
<dbReference type="SUPFAM" id="SSF54523">
    <property type="entry name" value="Pili subunits"/>
    <property type="match status" value="1"/>
</dbReference>
<evidence type="ECO:0000256" key="1">
    <source>
        <dbReference type="ARBA" id="ARBA00004167"/>
    </source>
</evidence>
<organism evidence="7 8">
    <name type="scientific">Massilia litorea</name>
    <dbReference type="NCBI Taxonomy" id="2769491"/>
    <lineage>
        <taxon>Bacteria</taxon>
        <taxon>Pseudomonadati</taxon>
        <taxon>Pseudomonadota</taxon>
        <taxon>Betaproteobacteria</taxon>
        <taxon>Burkholderiales</taxon>
        <taxon>Oxalobacteraceae</taxon>
        <taxon>Telluria group</taxon>
        <taxon>Massilia</taxon>
    </lineage>
</organism>
<dbReference type="GO" id="GO:0015628">
    <property type="term" value="P:protein secretion by the type II secretion system"/>
    <property type="evidence" value="ECO:0007669"/>
    <property type="project" value="InterPro"/>
</dbReference>
<protein>
    <submittedName>
        <fullName evidence="7">Prepilin-type N-terminal cleavage/methylation domain-containing protein</fullName>
    </submittedName>
</protein>
<evidence type="ECO:0000256" key="3">
    <source>
        <dbReference type="ARBA" id="ARBA00022692"/>
    </source>
</evidence>
<proteinExistence type="predicted"/>
<dbReference type="Gene3D" id="3.30.700.10">
    <property type="entry name" value="Glycoprotein, Type 4 Pilin"/>
    <property type="match status" value="1"/>
</dbReference>
<evidence type="ECO:0000313" key="8">
    <source>
        <dbReference type="Proteomes" id="UP000593875"/>
    </source>
</evidence>
<accession>A0A7L9UA30</accession>
<keyword evidence="5 6" id="KW-0472">Membrane</keyword>
<dbReference type="InterPro" id="IPR000983">
    <property type="entry name" value="Bac_GSPG_pilin"/>
</dbReference>
<dbReference type="Proteomes" id="UP000593875">
    <property type="component" value="Chromosome"/>
</dbReference>
<dbReference type="InterPro" id="IPR045584">
    <property type="entry name" value="Pilin-like"/>
</dbReference>
<evidence type="ECO:0000256" key="6">
    <source>
        <dbReference type="SAM" id="Phobius"/>
    </source>
</evidence>
<name>A0A7L9UA30_9BURK</name>
<evidence type="ECO:0000256" key="2">
    <source>
        <dbReference type="ARBA" id="ARBA00022481"/>
    </source>
</evidence>
<dbReference type="PROSITE" id="PS00409">
    <property type="entry name" value="PROKAR_NTER_METHYL"/>
    <property type="match status" value="1"/>
</dbReference>
<keyword evidence="4 6" id="KW-1133">Transmembrane helix</keyword>
<gene>
    <name evidence="7" type="ORF">LPB04_05700</name>
</gene>
<dbReference type="GO" id="GO:0016020">
    <property type="term" value="C:membrane"/>
    <property type="evidence" value="ECO:0007669"/>
    <property type="project" value="UniProtKB-SubCell"/>
</dbReference>